<dbReference type="PANTHER" id="PTHR30161:SF1">
    <property type="entry name" value="FLAGELLAR BIOSYNTHESIS PROTEIN FLHA-RELATED"/>
    <property type="match status" value="1"/>
</dbReference>
<name>A0A1M4XKQ6_9THEO</name>
<keyword evidence="6 7" id="KW-0472">Membrane</keyword>
<feature type="transmembrane region" description="Helical" evidence="7">
    <location>
        <begin position="34"/>
        <end position="53"/>
    </location>
</feature>
<dbReference type="InterPro" id="IPR001712">
    <property type="entry name" value="T3SS_FHIPEP"/>
</dbReference>
<feature type="transmembrane region" description="Helical" evidence="7">
    <location>
        <begin position="235"/>
        <end position="257"/>
    </location>
</feature>
<keyword evidence="8" id="KW-0969">Cilium</keyword>
<comment type="function">
    <text evidence="7">Required for formation of the rod structure of the flagellar apparatus. Together with FliI and FliH, may constitute the export apparatus of flagellin.</text>
</comment>
<sequence length="681" mass="74793">MNGNLKYGDIAVSVIILVVILMIIIPLPPRVLDVMITLNISLSIMILLTTMFINKSLDFSIFPSLLLITTLFRLALNISSTRLILKDGYAGDVIQAFGSFVIGGNIVVGLIVFLIIIVVQFIVITRGAERVAEVAARFTLDAMPGKQMAIDADLNTGIINDAEAKRRRQEIQREADFYGAMDGASKFVKGDAIASIIITLINIIGGIVIGLVFNTGMDIAAVFNKYTILTVGDGLVSQIPALLVSTATGIIVTRAASDSNLGNDVLKQLLVQPRILMIASAFLFAMGLIGLPKLPNFIMAGIFGYLGYTLKQSYKVNELKETQAKGAKEAEEMKKIENVLPLVKVDPIELEFGYGLIPFADANQAGNLLDRVVMIRRQLALELGVVIPMVRLRDNIQLGNNEYAIKIRGNVVAKASVIPDSYLAMNPGGAKEDIMGIKTVEPVFGLPAIWISQSQIEKAEMSGYTVVDPTSVIATHLTEVLKRHIHEILTRQDVQQLIDNIRPDNNALIDELIPKNMSLGDVQKVLCNLLRERIPVRDMVTILETLADYSPIVKDVDLLTEYVRQSLKRTITGIYAVDNKIYAITLDPNLEKLIADSIKKTEMGSYLSLDPGKINAIVNNIAEGLKKFVSAEQQPVILTSPVIRPYVRQITEPVFRDLPVLSYNELLPEIAINVLWKVNVP</sequence>
<evidence type="ECO:0000313" key="9">
    <source>
        <dbReference type="Proteomes" id="UP000184088"/>
    </source>
</evidence>
<feature type="transmembrane region" description="Helical" evidence="7">
    <location>
        <begin position="192"/>
        <end position="215"/>
    </location>
</feature>
<dbReference type="AlphaFoldDB" id="A0A1M4XKQ6"/>
<evidence type="ECO:0000256" key="6">
    <source>
        <dbReference type="ARBA" id="ARBA00023136"/>
    </source>
</evidence>
<keyword evidence="9" id="KW-1185">Reference proteome</keyword>
<dbReference type="Pfam" id="PF00771">
    <property type="entry name" value="FHIPEP"/>
    <property type="match status" value="1"/>
</dbReference>
<comment type="similarity">
    <text evidence="2 7">Belongs to the FHIPEP (flagella/HR/invasion proteins export pore) family.</text>
</comment>
<keyword evidence="3 7" id="KW-1003">Cell membrane</keyword>
<dbReference type="Gene3D" id="1.10.8.540">
    <property type="entry name" value="FHIPEP family, domain 3"/>
    <property type="match status" value="1"/>
</dbReference>
<reference evidence="8 9" key="1">
    <citation type="submission" date="2016-11" db="EMBL/GenBank/DDBJ databases">
        <authorList>
            <person name="Jaros S."/>
            <person name="Januszkiewicz K."/>
            <person name="Wedrychowicz H."/>
        </authorList>
    </citation>
    <scope>NUCLEOTIDE SEQUENCE [LARGE SCALE GENOMIC DNA]</scope>
    <source>
        <strain evidence="8 9">DSM 17918</strain>
    </source>
</reference>
<dbReference type="EMBL" id="FQVH01000008">
    <property type="protein sequence ID" value="SHE94134.1"/>
    <property type="molecule type" value="Genomic_DNA"/>
</dbReference>
<dbReference type="GO" id="GO:0005886">
    <property type="term" value="C:plasma membrane"/>
    <property type="evidence" value="ECO:0007669"/>
    <property type="project" value="UniProtKB-SubCell"/>
</dbReference>
<gene>
    <name evidence="7" type="primary">flhA</name>
    <name evidence="8" type="ORF">SAMN02746089_01043</name>
</gene>
<dbReference type="Gene3D" id="3.40.50.12790">
    <property type="entry name" value="FHIPEP family, domain 4"/>
    <property type="match status" value="1"/>
</dbReference>
<keyword evidence="8" id="KW-0966">Cell projection</keyword>
<evidence type="ECO:0000256" key="3">
    <source>
        <dbReference type="ARBA" id="ARBA00022475"/>
    </source>
</evidence>
<evidence type="ECO:0000256" key="1">
    <source>
        <dbReference type="ARBA" id="ARBA00004651"/>
    </source>
</evidence>
<accession>A0A1M4XKQ6</accession>
<evidence type="ECO:0000256" key="4">
    <source>
        <dbReference type="ARBA" id="ARBA00022692"/>
    </source>
</evidence>
<dbReference type="InterPro" id="IPR042196">
    <property type="entry name" value="FHIPEP_4"/>
</dbReference>
<dbReference type="Proteomes" id="UP000184088">
    <property type="component" value="Unassembled WGS sequence"/>
</dbReference>
<evidence type="ECO:0000256" key="7">
    <source>
        <dbReference type="RuleBase" id="RU364093"/>
    </source>
</evidence>
<keyword evidence="4 7" id="KW-0812">Transmembrane</keyword>
<protein>
    <recommendedName>
        <fullName evidence="7">Flagellar biosynthesis protein FlhA</fullName>
    </recommendedName>
</protein>
<dbReference type="PANTHER" id="PTHR30161">
    <property type="entry name" value="FLAGELLAR EXPORT PROTEIN, MEMBRANE FLHA SUBUNIT-RELATED"/>
    <property type="match status" value="1"/>
</dbReference>
<organism evidence="8 9">
    <name type="scientific">Caldanaerobius fijiensis DSM 17918</name>
    <dbReference type="NCBI Taxonomy" id="1121256"/>
    <lineage>
        <taxon>Bacteria</taxon>
        <taxon>Bacillati</taxon>
        <taxon>Bacillota</taxon>
        <taxon>Clostridia</taxon>
        <taxon>Thermoanaerobacterales</taxon>
        <taxon>Thermoanaerobacteraceae</taxon>
        <taxon>Caldanaerobius</taxon>
    </lineage>
</organism>
<dbReference type="PIRSF" id="PIRSF005419">
    <property type="entry name" value="FlhA"/>
    <property type="match status" value="1"/>
</dbReference>
<keyword evidence="7" id="KW-0653">Protein transport</keyword>
<keyword evidence="8" id="KW-0282">Flagellum</keyword>
<evidence type="ECO:0000256" key="2">
    <source>
        <dbReference type="ARBA" id="ARBA00008835"/>
    </source>
</evidence>
<proteinExistence type="inferred from homology"/>
<dbReference type="InterPro" id="IPR042194">
    <property type="entry name" value="FHIPEP_1"/>
</dbReference>
<feature type="transmembrane region" description="Helical" evidence="7">
    <location>
        <begin position="269"/>
        <end position="288"/>
    </location>
</feature>
<keyword evidence="5 7" id="KW-1133">Transmembrane helix</keyword>
<evidence type="ECO:0000313" key="8">
    <source>
        <dbReference type="EMBL" id="SHE94134.1"/>
    </source>
</evidence>
<dbReference type="STRING" id="1121256.SAMN02746089_01043"/>
<dbReference type="Gene3D" id="3.40.30.60">
    <property type="entry name" value="FHIPEP family, domain 1"/>
    <property type="match status" value="1"/>
</dbReference>
<keyword evidence="7" id="KW-1005">Bacterial flagellum biogenesis</keyword>
<keyword evidence="7" id="KW-0813">Transport</keyword>
<dbReference type="PROSITE" id="PS00994">
    <property type="entry name" value="FHIPEP"/>
    <property type="match status" value="1"/>
</dbReference>
<feature type="transmembrane region" description="Helical" evidence="7">
    <location>
        <begin position="65"/>
        <end position="85"/>
    </location>
</feature>
<dbReference type="InterPro" id="IPR025505">
    <property type="entry name" value="FHIPEP_CS"/>
</dbReference>
<dbReference type="GO" id="GO:0044780">
    <property type="term" value="P:bacterial-type flagellum assembly"/>
    <property type="evidence" value="ECO:0007669"/>
    <property type="project" value="InterPro"/>
</dbReference>
<dbReference type="NCBIfam" id="TIGR01398">
    <property type="entry name" value="FlhA"/>
    <property type="match status" value="1"/>
</dbReference>
<evidence type="ECO:0000256" key="5">
    <source>
        <dbReference type="ARBA" id="ARBA00022989"/>
    </source>
</evidence>
<dbReference type="InterPro" id="IPR042193">
    <property type="entry name" value="FHIPEP_3"/>
</dbReference>
<keyword evidence="7" id="KW-1006">Bacterial flagellum protein export</keyword>
<dbReference type="PRINTS" id="PR00949">
    <property type="entry name" value="TYPE3IMAPROT"/>
</dbReference>
<feature type="transmembrane region" description="Helical" evidence="7">
    <location>
        <begin position="97"/>
        <end position="123"/>
    </location>
</feature>
<comment type="subcellular location">
    <subcellularLocation>
        <location evidence="1 7">Cell membrane</location>
        <topology evidence="1 7">Multi-pass membrane protein</topology>
    </subcellularLocation>
</comment>
<dbReference type="InterPro" id="IPR006301">
    <property type="entry name" value="FlhA"/>
</dbReference>
<dbReference type="GO" id="GO:0009306">
    <property type="term" value="P:protein secretion"/>
    <property type="evidence" value="ECO:0007669"/>
    <property type="project" value="InterPro"/>
</dbReference>
<feature type="transmembrane region" description="Helical" evidence="7">
    <location>
        <begin position="7"/>
        <end position="28"/>
    </location>
</feature>